<evidence type="ECO:0000313" key="2">
    <source>
        <dbReference type="EMBL" id="CDR38103.1"/>
    </source>
</evidence>
<protein>
    <submittedName>
        <fullName evidence="2">RHTO0S03e03598g1_1</fullName>
    </submittedName>
</protein>
<feature type="region of interest" description="Disordered" evidence="1">
    <location>
        <begin position="1"/>
        <end position="22"/>
    </location>
</feature>
<dbReference type="OrthoDB" id="10610901at2759"/>
<reference evidence="2" key="1">
    <citation type="journal article" date="2014" name="Genome Announc.">
        <title>Draft genome sequence of Rhodosporidium toruloides CECT1137, an oleaginous yeast of biotechnological interest.</title>
        <authorList>
            <person name="Morin N."/>
            <person name="Calcas X."/>
            <person name="Devillers H."/>
            <person name="Durrens P."/>
            <person name="Sherman D.J."/>
            <person name="Nicaud J.-M."/>
            <person name="Neuveglise C."/>
        </authorList>
    </citation>
    <scope>NUCLEOTIDE SEQUENCE</scope>
    <source>
        <strain evidence="2">CECT1137</strain>
    </source>
</reference>
<dbReference type="AlphaFoldDB" id="A0A061ALT1"/>
<feature type="region of interest" description="Disordered" evidence="1">
    <location>
        <begin position="55"/>
        <end position="135"/>
    </location>
</feature>
<gene>
    <name evidence="2" type="ORF">RHTO0S_03e03598g</name>
</gene>
<feature type="compositionally biased region" description="Basic and acidic residues" evidence="1">
    <location>
        <begin position="69"/>
        <end position="87"/>
    </location>
</feature>
<organism evidence="2">
    <name type="scientific">Rhodotorula toruloides</name>
    <name type="common">Yeast</name>
    <name type="synonym">Rhodosporidium toruloides</name>
    <dbReference type="NCBI Taxonomy" id="5286"/>
    <lineage>
        <taxon>Eukaryota</taxon>
        <taxon>Fungi</taxon>
        <taxon>Dikarya</taxon>
        <taxon>Basidiomycota</taxon>
        <taxon>Pucciniomycotina</taxon>
        <taxon>Microbotryomycetes</taxon>
        <taxon>Sporidiobolales</taxon>
        <taxon>Sporidiobolaceae</taxon>
        <taxon>Rhodotorula</taxon>
    </lineage>
</organism>
<proteinExistence type="predicted"/>
<evidence type="ECO:0000256" key="1">
    <source>
        <dbReference type="SAM" id="MobiDB-lite"/>
    </source>
</evidence>
<accession>A0A061ALT1</accession>
<dbReference type="EMBL" id="LK052938">
    <property type="protein sequence ID" value="CDR38103.1"/>
    <property type="molecule type" value="Genomic_DNA"/>
</dbReference>
<name>A0A061ALT1_RHOTO</name>
<sequence>MADHRRGSTPPSPLSPISRTNSELARLRVGGLTLAREEERKAEAKAREIHRKLAAEAHAAEASSASSDWEEKALEAKKRAEEQLQRIEEEEAEAKRRLAAAGGSTRKPPPRRPRRPEDTEGAAFNLAKQAAREERYGSGRRAAIYGFRVAARR</sequence>